<proteinExistence type="predicted"/>
<reference evidence="1" key="1">
    <citation type="journal article" date="2014" name="Front. Microbiol.">
        <title>High frequency of phylogenetically diverse reductive dehalogenase-homologous genes in deep subseafloor sedimentary metagenomes.</title>
        <authorList>
            <person name="Kawai M."/>
            <person name="Futagami T."/>
            <person name="Toyoda A."/>
            <person name="Takaki Y."/>
            <person name="Nishi S."/>
            <person name="Hori S."/>
            <person name="Arai W."/>
            <person name="Tsubouchi T."/>
            <person name="Morono Y."/>
            <person name="Uchiyama I."/>
            <person name="Ito T."/>
            <person name="Fujiyama A."/>
            <person name="Inagaki F."/>
            <person name="Takami H."/>
        </authorList>
    </citation>
    <scope>NUCLEOTIDE SEQUENCE</scope>
    <source>
        <strain evidence="1">Expedition CK06-06</strain>
    </source>
</reference>
<dbReference type="AlphaFoldDB" id="X1A2X5"/>
<dbReference type="SUPFAM" id="SSF53335">
    <property type="entry name" value="S-adenosyl-L-methionine-dependent methyltransferases"/>
    <property type="match status" value="1"/>
</dbReference>
<dbReference type="EMBL" id="BART01006634">
    <property type="protein sequence ID" value="GAG67153.1"/>
    <property type="molecule type" value="Genomic_DNA"/>
</dbReference>
<gene>
    <name evidence="1" type="ORF">S01H4_15148</name>
</gene>
<name>X1A2X5_9ZZZZ</name>
<evidence type="ECO:0000313" key="1">
    <source>
        <dbReference type="EMBL" id="GAG67153.1"/>
    </source>
</evidence>
<protein>
    <recommendedName>
        <fullName evidence="2">Methyltransferase type 11 domain-containing protein</fullName>
    </recommendedName>
</protein>
<dbReference type="InterPro" id="IPR029063">
    <property type="entry name" value="SAM-dependent_MTases_sf"/>
</dbReference>
<accession>X1A2X5</accession>
<organism evidence="1">
    <name type="scientific">marine sediment metagenome</name>
    <dbReference type="NCBI Taxonomy" id="412755"/>
    <lineage>
        <taxon>unclassified sequences</taxon>
        <taxon>metagenomes</taxon>
        <taxon>ecological metagenomes</taxon>
    </lineage>
</organism>
<dbReference type="Gene3D" id="3.40.50.150">
    <property type="entry name" value="Vaccinia Virus protein VP39"/>
    <property type="match status" value="1"/>
</dbReference>
<comment type="caution">
    <text evidence="1">The sequence shown here is derived from an EMBL/GenBank/DDBJ whole genome shotgun (WGS) entry which is preliminary data.</text>
</comment>
<evidence type="ECO:0008006" key="2">
    <source>
        <dbReference type="Google" id="ProtNLM"/>
    </source>
</evidence>
<sequence>MKLNIGSGKQRFPGFLNVDKSPVVNPDFLCNVDRGIDFDDDSVDEIKAKMILEHVDDIIFVMNELWRIMKHNSLLHIIVPHECSSMAWADPTHKRIFNEESFGYFCSKWHGGLDGKSNHYERHYEYGIKCDFHMVKYTETTDRRHGQIKTTLKAIKK</sequence>